<dbReference type="OrthoDB" id="9770793at2"/>
<dbReference type="PANTHER" id="PTHR42110:SF1">
    <property type="entry name" value="L-ASPARAGINASE, PUTATIVE (AFU_ORTHOLOGUE AFUA_3G11890)-RELATED"/>
    <property type="match status" value="1"/>
</dbReference>
<dbReference type="EMBL" id="CAOS01000003">
    <property type="protein sequence ID" value="CCO07458.1"/>
    <property type="molecule type" value="Genomic_DNA"/>
</dbReference>
<organism evidence="1 2">
    <name type="scientific">Desulforamulus hydrothermalis Lam5 = DSM 18033</name>
    <dbReference type="NCBI Taxonomy" id="1121428"/>
    <lineage>
        <taxon>Bacteria</taxon>
        <taxon>Bacillati</taxon>
        <taxon>Bacillota</taxon>
        <taxon>Clostridia</taxon>
        <taxon>Eubacteriales</taxon>
        <taxon>Peptococcaceae</taxon>
        <taxon>Desulforamulus</taxon>
    </lineage>
</organism>
<dbReference type="GO" id="GO:0004067">
    <property type="term" value="F:asparaginase activity"/>
    <property type="evidence" value="ECO:0007669"/>
    <property type="project" value="UniProtKB-EC"/>
</dbReference>
<evidence type="ECO:0000313" key="1">
    <source>
        <dbReference type="EMBL" id="CCO07458.1"/>
    </source>
</evidence>
<dbReference type="RefSeq" id="WP_008410338.1">
    <property type="nucleotide sequence ID" value="NZ_CAOS01000003.1"/>
</dbReference>
<dbReference type="eggNOG" id="COG4448">
    <property type="taxonomic scope" value="Bacteria"/>
</dbReference>
<accession>K8E7G9</accession>
<gene>
    <name evidence="1" type="ORF">DESHY_110402</name>
</gene>
<sequence length="331" mass="36096">MAEILVKVIRGDLVESQHRGHLVMVDRNGKVLFSLGNPGHVTYWRSAAKPFQAVPVLERHAVERFGLTGPEIALFTSSHGGEEQHIQAIYHLLQKLGLTESFLDCGAAAPMHAPSAKKLTASGKEFTAVHNACSGKHSGMLALALLLDAPLTGYLHPDHPVQQEMLQTVCQCSELTPDQIKLGIDGCGVPVFGLPLRNMALAYARLALPDSFFSPARTKALNTIRTAMTSYPYYVAGTGRLDTILMEATKGKVVAKLGSEGVYCIGLVERGIGIALKIEDGNYRAIDPVVIQLLKQFNYITEAEFTALRHLWRPVLKNHRGNEIGHLEAAF</sequence>
<evidence type="ECO:0000313" key="2">
    <source>
        <dbReference type="Proteomes" id="UP000009315"/>
    </source>
</evidence>
<comment type="caution">
    <text evidence="1">The sequence shown here is derived from an EMBL/GenBank/DDBJ whole genome shotgun (WGS) entry which is preliminary data.</text>
</comment>
<dbReference type="EC" id="3.5.1.1" evidence="1"/>
<dbReference type="InterPro" id="IPR010349">
    <property type="entry name" value="Asparaginase_II"/>
</dbReference>
<dbReference type="STRING" id="1121428.DESHY_110402"/>
<dbReference type="PANTHER" id="PTHR42110">
    <property type="entry name" value="L-ASPARAGINASE, PUTATIVE (AFU_ORTHOLOGUE AFUA_3G11890)-RELATED"/>
    <property type="match status" value="1"/>
</dbReference>
<proteinExistence type="predicted"/>
<dbReference type="AlphaFoldDB" id="K8E7G9"/>
<reference evidence="1 2" key="1">
    <citation type="journal article" date="2013" name="Genome Announc.">
        <title>Genome Sequence of the Sulfate-Reducing Bacterium Desulfotomaculum hydrothermale Lam5(T).</title>
        <authorList>
            <person name="Amin O."/>
            <person name="Fardeau M.L."/>
            <person name="Valette O."/>
            <person name="Hirschler-Rea A."/>
            <person name="Barbe V."/>
            <person name="Medigue C."/>
            <person name="Vacherie B."/>
            <person name="Ollivier B."/>
            <person name="Bertin P.N."/>
            <person name="Dolla A."/>
        </authorList>
    </citation>
    <scope>NUCLEOTIDE SEQUENCE [LARGE SCALE GENOMIC DNA]</scope>
    <source>
        <strain evidence="2">Lam5 / DSM 18033</strain>
    </source>
</reference>
<protein>
    <submittedName>
        <fullName evidence="1">Asparaginase</fullName>
        <ecNumber evidence="1">3.5.1.1</ecNumber>
    </submittedName>
</protein>
<name>K8E7G9_9FIRM</name>
<dbReference type="Proteomes" id="UP000009315">
    <property type="component" value="Unassembled WGS sequence"/>
</dbReference>
<keyword evidence="1" id="KW-0378">Hydrolase</keyword>
<keyword evidence="2" id="KW-1185">Reference proteome</keyword>
<dbReference type="Pfam" id="PF06089">
    <property type="entry name" value="Asparaginase_II"/>
    <property type="match status" value="1"/>
</dbReference>